<dbReference type="OrthoDB" id="9806673at2"/>
<accession>A0A0G4K4G5</accession>
<proteinExistence type="inferred from homology"/>
<evidence type="ECO:0000256" key="4">
    <source>
        <dbReference type="ARBA" id="ARBA00022481"/>
    </source>
</evidence>
<evidence type="ECO:0000256" key="8">
    <source>
        <dbReference type="NCBIfam" id="TIGR00019"/>
    </source>
</evidence>
<keyword evidence="5 7" id="KW-0963">Cytoplasm</keyword>
<dbReference type="SUPFAM" id="SSF75620">
    <property type="entry name" value="Release factor"/>
    <property type="match status" value="1"/>
</dbReference>
<evidence type="ECO:0000256" key="2">
    <source>
        <dbReference type="ARBA" id="ARBA00004496"/>
    </source>
</evidence>
<dbReference type="InterPro" id="IPR005139">
    <property type="entry name" value="PCRF"/>
</dbReference>
<dbReference type="AlphaFoldDB" id="A0A0G4K4G5"/>
<evidence type="ECO:0000256" key="9">
    <source>
        <dbReference type="SAM" id="Coils"/>
    </source>
</evidence>
<dbReference type="InterPro" id="IPR050057">
    <property type="entry name" value="Prokaryotic/Mito_RF"/>
</dbReference>
<keyword evidence="4 7" id="KW-0488">Methylation</keyword>
<dbReference type="SMART" id="SM00937">
    <property type="entry name" value="PCRF"/>
    <property type="match status" value="1"/>
</dbReference>
<dbReference type="InterPro" id="IPR000352">
    <property type="entry name" value="Pep_chain_release_fac_I"/>
</dbReference>
<keyword evidence="6 7" id="KW-0648">Protein biosynthesis</keyword>
<dbReference type="PROSITE" id="PS00745">
    <property type="entry name" value="RF_PROK_I"/>
    <property type="match status" value="1"/>
</dbReference>
<feature type="coiled-coil region" evidence="9">
    <location>
        <begin position="32"/>
        <end position="62"/>
    </location>
</feature>
<dbReference type="Pfam" id="PF03462">
    <property type="entry name" value="PCRF"/>
    <property type="match status" value="1"/>
</dbReference>
<name>A0A0G4K4G5_9SPIR</name>
<feature type="domain" description="Prokaryotic-type class I peptide chain release factors" evidence="10">
    <location>
        <begin position="228"/>
        <end position="244"/>
    </location>
</feature>
<dbReference type="GO" id="GO:0016149">
    <property type="term" value="F:translation release factor activity, codon specific"/>
    <property type="evidence" value="ECO:0007669"/>
    <property type="project" value="UniProtKB-UniRule"/>
</dbReference>
<dbReference type="InterPro" id="IPR004373">
    <property type="entry name" value="RF-1"/>
</dbReference>
<dbReference type="Proteomes" id="UP000043763">
    <property type="component" value="Unassembled WGS sequence"/>
</dbReference>
<evidence type="ECO:0000256" key="5">
    <source>
        <dbReference type="ARBA" id="ARBA00022490"/>
    </source>
</evidence>
<evidence type="ECO:0000256" key="1">
    <source>
        <dbReference type="ARBA" id="ARBA00002986"/>
    </source>
</evidence>
<organism evidence="11 12">
    <name type="scientific">Brachyspira suanatina</name>
    <dbReference type="NCBI Taxonomy" id="381802"/>
    <lineage>
        <taxon>Bacteria</taxon>
        <taxon>Pseudomonadati</taxon>
        <taxon>Spirochaetota</taxon>
        <taxon>Spirochaetia</taxon>
        <taxon>Brachyspirales</taxon>
        <taxon>Brachyspiraceae</taxon>
        <taxon>Brachyspira</taxon>
    </lineage>
</organism>
<dbReference type="HAMAP" id="MF_00093">
    <property type="entry name" value="Rel_fac_1"/>
    <property type="match status" value="1"/>
</dbReference>
<dbReference type="InterPro" id="IPR045853">
    <property type="entry name" value="Pep_chain_release_fac_I_sf"/>
</dbReference>
<dbReference type="FunFam" id="3.30.160.20:FF:000004">
    <property type="entry name" value="Peptide chain release factor 1"/>
    <property type="match status" value="1"/>
</dbReference>
<dbReference type="Gene3D" id="3.30.70.1660">
    <property type="match status" value="1"/>
</dbReference>
<evidence type="ECO:0000313" key="12">
    <source>
        <dbReference type="Proteomes" id="UP000043763"/>
    </source>
</evidence>
<dbReference type="Gene3D" id="3.30.160.20">
    <property type="match status" value="1"/>
</dbReference>
<dbReference type="EMBL" id="CVLB01000001">
    <property type="protein sequence ID" value="CRF31672.1"/>
    <property type="molecule type" value="Genomic_DNA"/>
</dbReference>
<dbReference type="FunFam" id="3.30.70.1660:FF:000004">
    <property type="entry name" value="Peptide chain release factor 1"/>
    <property type="match status" value="1"/>
</dbReference>
<dbReference type="PANTHER" id="PTHR43804">
    <property type="entry name" value="LD18447P"/>
    <property type="match status" value="1"/>
</dbReference>
<sequence>MSIIDKLSLVEKTYEDIVQKLNDANIKDNRVIQDLMKKKSEIEDIVEEYKKLKVVLKEIDESNEMINNPDTDKELKDMALLEIEELNQKKEDIINGLRLLLLPKDKNDGKNIIVEIRVGTGGDESALFVGDLFRMYTRFIERTNLKMEIIDTSPTELGGYKEVIFSVSGKDAYRTLKFESGTHRVQRIPATESGGRIHTSASTVAVMPEAMESDVVIKDEDIRVDIFRSSGPGGQSVNTTDSAVRITHLPTGLVVQCQDEKSQHKNKAKALKVLRARIYEKEEAERKAKEAKERREQIGSGDRSERIRTYNFPQNRVTDHRINVTLYKLDRFMDGEITEITDALFKKEQEDMLASYSD</sequence>
<gene>
    <name evidence="7 11" type="primary">prfA</name>
    <name evidence="11" type="ORF">BRSU_0296</name>
</gene>
<comment type="similarity">
    <text evidence="3 7">Belongs to the prokaryotic/mitochondrial release factor family.</text>
</comment>
<comment type="PTM">
    <text evidence="7">Methylated by PrmC. Methylation increases the termination efficiency of RF1.</text>
</comment>
<evidence type="ECO:0000256" key="7">
    <source>
        <dbReference type="HAMAP-Rule" id="MF_00093"/>
    </source>
</evidence>
<dbReference type="GeneID" id="44970943"/>
<dbReference type="NCBIfam" id="TIGR00019">
    <property type="entry name" value="prfA"/>
    <property type="match status" value="1"/>
</dbReference>
<dbReference type="PANTHER" id="PTHR43804:SF7">
    <property type="entry name" value="LD18447P"/>
    <property type="match status" value="1"/>
</dbReference>
<keyword evidence="12" id="KW-1185">Reference proteome</keyword>
<keyword evidence="9" id="KW-0175">Coiled coil</keyword>
<dbReference type="FunFam" id="3.30.70.1660:FF:000002">
    <property type="entry name" value="Peptide chain release factor 1"/>
    <property type="match status" value="1"/>
</dbReference>
<evidence type="ECO:0000256" key="3">
    <source>
        <dbReference type="ARBA" id="ARBA00010835"/>
    </source>
</evidence>
<dbReference type="Pfam" id="PF00472">
    <property type="entry name" value="RF-1"/>
    <property type="match status" value="1"/>
</dbReference>
<reference evidence="12" key="1">
    <citation type="submission" date="2015-04" db="EMBL/GenBank/DDBJ databases">
        <authorList>
            <person name="Mushtaq Mamoona"/>
        </authorList>
    </citation>
    <scope>NUCLEOTIDE SEQUENCE [LARGE SCALE GENOMIC DNA]</scope>
    <source>
        <strain evidence="12">AN4859/03</strain>
    </source>
</reference>
<comment type="function">
    <text evidence="1 7">Peptide chain release factor 1 directs the termination of translation in response to the peptide chain termination codons UAG and UAA.</text>
</comment>
<feature type="modified residue" description="N5-methylglutamine" evidence="7">
    <location>
        <position position="235"/>
    </location>
</feature>
<comment type="subcellular location">
    <subcellularLocation>
        <location evidence="2 7">Cytoplasm</location>
    </subcellularLocation>
</comment>
<feature type="coiled-coil region" evidence="9">
    <location>
        <begin position="274"/>
        <end position="301"/>
    </location>
</feature>
<dbReference type="RefSeq" id="WP_041177460.1">
    <property type="nucleotide sequence ID" value="NZ_CVLB01000001.1"/>
</dbReference>
<dbReference type="GO" id="GO:0005829">
    <property type="term" value="C:cytosol"/>
    <property type="evidence" value="ECO:0007669"/>
    <property type="project" value="UniProtKB-ARBA"/>
</dbReference>
<evidence type="ECO:0000259" key="10">
    <source>
        <dbReference type="PROSITE" id="PS00745"/>
    </source>
</evidence>
<evidence type="ECO:0000256" key="6">
    <source>
        <dbReference type="ARBA" id="ARBA00022917"/>
    </source>
</evidence>
<evidence type="ECO:0000313" key="11">
    <source>
        <dbReference type="EMBL" id="CRF31672.1"/>
    </source>
</evidence>
<dbReference type="NCBIfam" id="NF001859">
    <property type="entry name" value="PRK00591.1"/>
    <property type="match status" value="1"/>
</dbReference>
<protein>
    <recommendedName>
        <fullName evidence="7 8">Peptide chain release factor 1</fullName>
        <shortName evidence="7">RF-1</shortName>
    </recommendedName>
</protein>
<dbReference type="Gene3D" id="6.10.140.1950">
    <property type="match status" value="1"/>
</dbReference>